<evidence type="ECO:0000256" key="2">
    <source>
        <dbReference type="SAM" id="Phobius"/>
    </source>
</evidence>
<comment type="caution">
    <text evidence="3">The sequence shown here is derived from an EMBL/GenBank/DDBJ whole genome shotgun (WGS) entry which is preliminary data.</text>
</comment>
<feature type="region of interest" description="Disordered" evidence="1">
    <location>
        <begin position="56"/>
        <end position="76"/>
    </location>
</feature>
<proteinExistence type="predicted"/>
<keyword evidence="2" id="KW-1133">Transmembrane helix</keyword>
<dbReference type="Gramene" id="rna-gnl|WGS:NBSK|LSAT_4X5541_mrna">
    <property type="protein sequence ID" value="cds-PLY86700.1"/>
    <property type="gene ID" value="gene-LSAT_4X5541"/>
</dbReference>
<keyword evidence="2" id="KW-0812">Transmembrane</keyword>
<dbReference type="PANTHER" id="PTHR33429">
    <property type="entry name" value="OS02G0708000 PROTEIN-RELATED"/>
    <property type="match status" value="1"/>
</dbReference>
<feature type="transmembrane region" description="Helical" evidence="2">
    <location>
        <begin position="26"/>
        <end position="50"/>
    </location>
</feature>
<name>A0A9R1XEX8_LACSA</name>
<dbReference type="AlphaFoldDB" id="A0A9R1XEX8"/>
<keyword evidence="4" id="KW-1185">Reference proteome</keyword>
<organism evidence="3 4">
    <name type="scientific">Lactuca sativa</name>
    <name type="common">Garden lettuce</name>
    <dbReference type="NCBI Taxonomy" id="4236"/>
    <lineage>
        <taxon>Eukaryota</taxon>
        <taxon>Viridiplantae</taxon>
        <taxon>Streptophyta</taxon>
        <taxon>Embryophyta</taxon>
        <taxon>Tracheophyta</taxon>
        <taxon>Spermatophyta</taxon>
        <taxon>Magnoliopsida</taxon>
        <taxon>eudicotyledons</taxon>
        <taxon>Gunneridae</taxon>
        <taxon>Pentapetalae</taxon>
        <taxon>asterids</taxon>
        <taxon>campanulids</taxon>
        <taxon>Asterales</taxon>
        <taxon>Asteraceae</taxon>
        <taxon>Cichorioideae</taxon>
        <taxon>Cichorieae</taxon>
        <taxon>Lactucinae</taxon>
        <taxon>Lactuca</taxon>
    </lineage>
</organism>
<sequence length="251" mass="28105">MSQDMPTVYPVSETIPTSNHSSNGSYGAVFIVLAVIIILSAFACFLGRLFNKRQDVEKPKPKPSKHNLPTKEKHAMQMRNAKDGDIEFGYDKRFASAKVAATGDPTMDRSDPFGEPKMVRPNSLHEPTMGRPNSFHEQTMGRPNSLHEPTMGRPNSFQGPYNMGSGSNSFGEPAMGRPADSFQEPYKVGSNSFREPTIAMGRPDSFHEPTMGRPNSFDHKGDQSQGEHQMRFDANRDNKLNFTPRTRPHRY</sequence>
<evidence type="ECO:0000313" key="4">
    <source>
        <dbReference type="Proteomes" id="UP000235145"/>
    </source>
</evidence>
<protein>
    <submittedName>
        <fullName evidence="3">Uncharacterized protein</fullName>
    </submittedName>
</protein>
<gene>
    <name evidence="3" type="ORF">LSAT_V11C400159480</name>
</gene>
<dbReference type="EMBL" id="NBSK02000004">
    <property type="protein sequence ID" value="KAJ0210321.1"/>
    <property type="molecule type" value="Genomic_DNA"/>
</dbReference>
<feature type="region of interest" description="Disordered" evidence="1">
    <location>
        <begin position="196"/>
        <end position="251"/>
    </location>
</feature>
<feature type="compositionally biased region" description="Basic and acidic residues" evidence="1">
    <location>
        <begin position="228"/>
        <end position="239"/>
    </location>
</feature>
<evidence type="ECO:0000313" key="3">
    <source>
        <dbReference type="EMBL" id="KAJ0210321.1"/>
    </source>
</evidence>
<accession>A0A9R1XEX8</accession>
<keyword evidence="2" id="KW-0472">Membrane</keyword>
<dbReference type="Proteomes" id="UP000235145">
    <property type="component" value="Unassembled WGS sequence"/>
</dbReference>
<dbReference type="PANTHER" id="PTHR33429:SF7">
    <property type="entry name" value="OS02G0708000 PROTEIN"/>
    <property type="match status" value="1"/>
</dbReference>
<evidence type="ECO:0000256" key="1">
    <source>
        <dbReference type="SAM" id="MobiDB-lite"/>
    </source>
</evidence>
<reference evidence="3 4" key="1">
    <citation type="journal article" date="2017" name="Nat. Commun.">
        <title>Genome assembly with in vitro proximity ligation data and whole-genome triplication in lettuce.</title>
        <authorList>
            <person name="Reyes-Chin-Wo S."/>
            <person name="Wang Z."/>
            <person name="Yang X."/>
            <person name="Kozik A."/>
            <person name="Arikit S."/>
            <person name="Song C."/>
            <person name="Xia L."/>
            <person name="Froenicke L."/>
            <person name="Lavelle D.O."/>
            <person name="Truco M.J."/>
            <person name="Xia R."/>
            <person name="Zhu S."/>
            <person name="Xu C."/>
            <person name="Xu H."/>
            <person name="Xu X."/>
            <person name="Cox K."/>
            <person name="Korf I."/>
            <person name="Meyers B.C."/>
            <person name="Michelmore R.W."/>
        </authorList>
    </citation>
    <scope>NUCLEOTIDE SEQUENCE [LARGE SCALE GENOMIC DNA]</scope>
    <source>
        <strain evidence="4">cv. Salinas</strain>
        <tissue evidence="3">Seedlings</tissue>
    </source>
</reference>